<accession>A0AAW2VPE9</accession>
<evidence type="ECO:0000256" key="1">
    <source>
        <dbReference type="SAM" id="MobiDB-lite"/>
    </source>
</evidence>
<dbReference type="EMBL" id="JACGWJ010000003">
    <property type="protein sequence ID" value="KAL0431118.1"/>
    <property type="molecule type" value="Genomic_DNA"/>
</dbReference>
<evidence type="ECO:0000313" key="2">
    <source>
        <dbReference type="EMBL" id="KAL0431118.1"/>
    </source>
</evidence>
<gene>
    <name evidence="2" type="ORF">Sradi_0737800</name>
</gene>
<comment type="caution">
    <text evidence="2">The sequence shown here is derived from an EMBL/GenBank/DDBJ whole genome shotgun (WGS) entry which is preliminary data.</text>
</comment>
<organism evidence="2">
    <name type="scientific">Sesamum radiatum</name>
    <name type="common">Black benniseed</name>
    <dbReference type="NCBI Taxonomy" id="300843"/>
    <lineage>
        <taxon>Eukaryota</taxon>
        <taxon>Viridiplantae</taxon>
        <taxon>Streptophyta</taxon>
        <taxon>Embryophyta</taxon>
        <taxon>Tracheophyta</taxon>
        <taxon>Spermatophyta</taxon>
        <taxon>Magnoliopsida</taxon>
        <taxon>eudicotyledons</taxon>
        <taxon>Gunneridae</taxon>
        <taxon>Pentapetalae</taxon>
        <taxon>asterids</taxon>
        <taxon>lamiids</taxon>
        <taxon>Lamiales</taxon>
        <taxon>Pedaliaceae</taxon>
        <taxon>Sesamum</taxon>
    </lineage>
</organism>
<reference evidence="2" key="1">
    <citation type="submission" date="2020-06" db="EMBL/GenBank/DDBJ databases">
        <authorList>
            <person name="Li T."/>
            <person name="Hu X."/>
            <person name="Zhang T."/>
            <person name="Song X."/>
            <person name="Zhang H."/>
            <person name="Dai N."/>
            <person name="Sheng W."/>
            <person name="Hou X."/>
            <person name="Wei L."/>
        </authorList>
    </citation>
    <scope>NUCLEOTIDE SEQUENCE</scope>
    <source>
        <strain evidence="2">G02</strain>
        <tissue evidence="2">Leaf</tissue>
    </source>
</reference>
<proteinExistence type="predicted"/>
<protein>
    <submittedName>
        <fullName evidence="2">Uncharacterized protein</fullName>
    </submittedName>
</protein>
<feature type="compositionally biased region" description="Basic and acidic residues" evidence="1">
    <location>
        <begin position="78"/>
        <end position="90"/>
    </location>
</feature>
<dbReference type="AlphaFoldDB" id="A0AAW2VPE9"/>
<sequence>MISLPLTIGTGTTRKTCMLKFLVVDVPSDVILGRLTLNAFQAVIYTYHMKIKFSTPGGVGKVQGDQLQFRKCYVEAVRKGQKRNSDEGHKGIPSSKKAKEAVAEGTPEEVEAPAKVQPAEELLNIEFIPENPYKTTRIGSHLDGKTKEEIILCLQRNADIFAWASQDLEGIDP</sequence>
<reference evidence="2" key="2">
    <citation type="journal article" date="2024" name="Plant">
        <title>Genomic evolution and insights into agronomic trait innovations of Sesamum species.</title>
        <authorList>
            <person name="Miao H."/>
            <person name="Wang L."/>
            <person name="Qu L."/>
            <person name="Liu H."/>
            <person name="Sun Y."/>
            <person name="Le M."/>
            <person name="Wang Q."/>
            <person name="Wei S."/>
            <person name="Zheng Y."/>
            <person name="Lin W."/>
            <person name="Duan Y."/>
            <person name="Cao H."/>
            <person name="Xiong S."/>
            <person name="Wang X."/>
            <person name="Wei L."/>
            <person name="Li C."/>
            <person name="Ma Q."/>
            <person name="Ju M."/>
            <person name="Zhao R."/>
            <person name="Li G."/>
            <person name="Mu C."/>
            <person name="Tian Q."/>
            <person name="Mei H."/>
            <person name="Zhang T."/>
            <person name="Gao T."/>
            <person name="Zhang H."/>
        </authorList>
    </citation>
    <scope>NUCLEOTIDE SEQUENCE</scope>
    <source>
        <strain evidence="2">G02</strain>
    </source>
</reference>
<feature type="region of interest" description="Disordered" evidence="1">
    <location>
        <begin position="78"/>
        <end position="115"/>
    </location>
</feature>
<name>A0AAW2VPE9_SESRA</name>